<reference evidence="1" key="1">
    <citation type="submission" date="2020-04" db="EMBL/GenBank/DDBJ databases">
        <authorList>
            <person name="Chiriac C."/>
            <person name="Salcher M."/>
            <person name="Ghai R."/>
            <person name="Kavagutti S V."/>
        </authorList>
    </citation>
    <scope>NUCLEOTIDE SEQUENCE</scope>
</reference>
<evidence type="ECO:0000313" key="1">
    <source>
        <dbReference type="EMBL" id="CAB4137814.1"/>
    </source>
</evidence>
<protein>
    <submittedName>
        <fullName evidence="1">Uncharacterized protein</fullName>
    </submittedName>
</protein>
<accession>A0A6J5LTC6</accession>
<proteinExistence type="predicted"/>
<sequence length="98" mass="11519">MDKKFVRVLGDVHCDWEGLPPVYRVYVNDELFAERTWYWDSDTVYLEELLQINAEPGEYQIRYELVAPHLAHLDVKNLHVEFGPGEIQGTMLRIENAI</sequence>
<gene>
    <name evidence="1" type="ORF">UFOVP328_93</name>
</gene>
<organism evidence="1">
    <name type="scientific">uncultured Caudovirales phage</name>
    <dbReference type="NCBI Taxonomy" id="2100421"/>
    <lineage>
        <taxon>Viruses</taxon>
        <taxon>Duplodnaviria</taxon>
        <taxon>Heunggongvirae</taxon>
        <taxon>Uroviricota</taxon>
        <taxon>Caudoviricetes</taxon>
        <taxon>Peduoviridae</taxon>
        <taxon>Maltschvirus</taxon>
        <taxon>Maltschvirus maltsch</taxon>
    </lineage>
</organism>
<name>A0A6J5LTC6_9CAUD</name>
<dbReference type="EMBL" id="LR796341">
    <property type="protein sequence ID" value="CAB4137814.1"/>
    <property type="molecule type" value="Genomic_DNA"/>
</dbReference>